<reference evidence="1 2" key="1">
    <citation type="submission" date="2018-08" db="EMBL/GenBank/DDBJ databases">
        <title>Genomic Encyclopedia of Type Strains, Phase IV (KMG-IV): sequencing the most valuable type-strain genomes for metagenomic binning, comparative biology and taxonomic classification.</title>
        <authorList>
            <person name="Goeker M."/>
        </authorList>
    </citation>
    <scope>NUCLEOTIDE SEQUENCE [LARGE SCALE GENOMIC DNA]</scope>
    <source>
        <strain evidence="1 2">DSM 26022</strain>
    </source>
</reference>
<evidence type="ECO:0000313" key="1">
    <source>
        <dbReference type="EMBL" id="REH37792.1"/>
    </source>
</evidence>
<dbReference type="OrthoDB" id="194359at2"/>
<protein>
    <submittedName>
        <fullName evidence="1">Uncharacterized protein</fullName>
    </submittedName>
</protein>
<gene>
    <name evidence="1" type="ORF">DFR26_1576</name>
</gene>
<proteinExistence type="predicted"/>
<dbReference type="EMBL" id="QUNR01000003">
    <property type="protein sequence ID" value="REH37792.1"/>
    <property type="molecule type" value="Genomic_DNA"/>
</dbReference>
<dbReference type="RefSeq" id="WP_116208399.1">
    <property type="nucleotide sequence ID" value="NZ_QUNR01000003.1"/>
</dbReference>
<accession>A0A3E0H5Q1</accession>
<dbReference type="Proteomes" id="UP000256774">
    <property type="component" value="Unassembled WGS sequence"/>
</dbReference>
<comment type="caution">
    <text evidence="1">The sequence shown here is derived from an EMBL/GenBank/DDBJ whole genome shotgun (WGS) entry which is preliminary data.</text>
</comment>
<keyword evidence="2" id="KW-1185">Reference proteome</keyword>
<sequence length="171" mass="18360">MSLKPQDVVVALGALLKPPVDFTYQDRSIQLGMSVSEVHAADKRLHNAGLMAEGRSVAAALEEFLVHGLRYVFVPKLGGLVRGVPTAHAGPGLSALIQSDELPPVWPDPEGEVRGLSFSPLYSSAPGAARRDLKLHELLSLADALRGGRARERKLAAELIHQRLSEATYAL</sequence>
<dbReference type="AlphaFoldDB" id="A0A3E0H5Q1"/>
<evidence type="ECO:0000313" key="2">
    <source>
        <dbReference type="Proteomes" id="UP000256774"/>
    </source>
</evidence>
<name>A0A3E0H5Q1_9GAMM</name>
<organism evidence="1 2">
    <name type="scientific">Paraperlucidibaca baekdonensis</name>
    <dbReference type="NCBI Taxonomy" id="748120"/>
    <lineage>
        <taxon>Bacteria</taxon>
        <taxon>Pseudomonadati</taxon>
        <taxon>Pseudomonadota</taxon>
        <taxon>Gammaproteobacteria</taxon>
        <taxon>Moraxellales</taxon>
        <taxon>Moraxellaceae</taxon>
        <taxon>Paraperlucidibaca</taxon>
    </lineage>
</organism>